<comment type="caution">
    <text evidence="2">The sequence shown here is derived from an EMBL/GenBank/DDBJ whole genome shotgun (WGS) entry which is preliminary data.</text>
</comment>
<dbReference type="InterPro" id="IPR013216">
    <property type="entry name" value="Methyltransf_11"/>
</dbReference>
<evidence type="ECO:0000259" key="1">
    <source>
        <dbReference type="Pfam" id="PF08241"/>
    </source>
</evidence>
<keyword evidence="3" id="KW-1185">Reference proteome</keyword>
<evidence type="ECO:0000313" key="2">
    <source>
        <dbReference type="EMBL" id="OIU71758.1"/>
    </source>
</evidence>
<dbReference type="EMBL" id="MINN01000074">
    <property type="protein sequence ID" value="OIU71758.1"/>
    <property type="molecule type" value="Genomic_DNA"/>
</dbReference>
<sequence>MNLKTRFYNIIDSQYGRPTGLLGRFIGEKMIRQHQPETLWTIENLNLQENERVLEIGCGAGFALKQISSMNGGHHVTGLDLSKSLLHSAAMRNRKALKQKRIELVLGSVEELPLSEEQFSAVYSIHSVYFWENLSRSFEEIHRVMTPGGRVMITLCDGKDGEEWASVKQMIHRELIPMMERLKFSEVRVLGGPVSRGYQTVAVAGVK</sequence>
<proteinExistence type="predicted"/>
<reference evidence="2 3" key="1">
    <citation type="submission" date="2016-09" db="EMBL/GenBank/DDBJ databases">
        <title>Bacillus aquimaris SAMM genome sequence reveals colonization and biosurfactant production capacities.</title>
        <authorList>
            <person name="Waghmode S.R."/>
            <person name="Suryavanshi M.V."/>
        </authorList>
    </citation>
    <scope>NUCLEOTIDE SEQUENCE [LARGE SCALE GENOMIC DNA]</scope>
    <source>
        <strain evidence="2 3">SAMM</strain>
    </source>
</reference>
<dbReference type="Proteomes" id="UP000182062">
    <property type="component" value="Unassembled WGS sequence"/>
</dbReference>
<dbReference type="PANTHER" id="PTHR43667">
    <property type="entry name" value="CYCLOPROPANE-FATTY-ACYL-PHOSPHOLIPID SYNTHASE"/>
    <property type="match status" value="1"/>
</dbReference>
<dbReference type="PANTHER" id="PTHR43667:SF2">
    <property type="entry name" value="FATTY ACID C-METHYL TRANSFERASE"/>
    <property type="match status" value="1"/>
</dbReference>
<dbReference type="OrthoDB" id="43862at2"/>
<dbReference type="InterPro" id="IPR050723">
    <property type="entry name" value="CFA/CMAS"/>
</dbReference>
<dbReference type="CDD" id="cd02440">
    <property type="entry name" value="AdoMet_MTases"/>
    <property type="match status" value="1"/>
</dbReference>
<protein>
    <recommendedName>
        <fullName evidence="1">Methyltransferase type 11 domain-containing protein</fullName>
    </recommendedName>
</protein>
<evidence type="ECO:0000313" key="3">
    <source>
        <dbReference type="Proteomes" id="UP000182062"/>
    </source>
</evidence>
<name>A0A1J6W0V6_9BACI</name>
<accession>A0A1J6W0V6</accession>
<dbReference type="Gene3D" id="3.40.50.150">
    <property type="entry name" value="Vaccinia Virus protein VP39"/>
    <property type="match status" value="1"/>
</dbReference>
<dbReference type="AlphaFoldDB" id="A0A1J6W0V6"/>
<organism evidence="2 3">
    <name type="scientific">Rossellomorea aquimaris</name>
    <dbReference type="NCBI Taxonomy" id="189382"/>
    <lineage>
        <taxon>Bacteria</taxon>
        <taxon>Bacillati</taxon>
        <taxon>Bacillota</taxon>
        <taxon>Bacilli</taxon>
        <taxon>Bacillales</taxon>
        <taxon>Bacillaceae</taxon>
        <taxon>Rossellomorea</taxon>
    </lineage>
</organism>
<dbReference type="SUPFAM" id="SSF53335">
    <property type="entry name" value="S-adenosyl-L-methionine-dependent methyltransferases"/>
    <property type="match status" value="1"/>
</dbReference>
<dbReference type="Pfam" id="PF08241">
    <property type="entry name" value="Methyltransf_11"/>
    <property type="match status" value="1"/>
</dbReference>
<dbReference type="InterPro" id="IPR029063">
    <property type="entry name" value="SAM-dependent_MTases_sf"/>
</dbReference>
<feature type="domain" description="Methyltransferase type 11" evidence="1">
    <location>
        <begin position="54"/>
        <end position="153"/>
    </location>
</feature>
<gene>
    <name evidence="2" type="ORF">BHE18_03620</name>
</gene>
<dbReference type="RefSeq" id="WP_071617427.1">
    <property type="nucleotide sequence ID" value="NZ_MINN01000074.1"/>
</dbReference>
<dbReference type="GO" id="GO:0008757">
    <property type="term" value="F:S-adenosylmethionine-dependent methyltransferase activity"/>
    <property type="evidence" value="ECO:0007669"/>
    <property type="project" value="InterPro"/>
</dbReference>